<dbReference type="InterPro" id="IPR049790">
    <property type="entry name" value="Rv3655c/TadE"/>
</dbReference>
<dbReference type="NCBIfam" id="NF041390">
    <property type="entry name" value="TadE_Rv3655c"/>
    <property type="match status" value="1"/>
</dbReference>
<keyword evidence="1" id="KW-0472">Membrane</keyword>
<evidence type="ECO:0000313" key="2">
    <source>
        <dbReference type="EMBL" id="NMI01253.1"/>
    </source>
</evidence>
<protein>
    <submittedName>
        <fullName evidence="2">Pilus assembly protein</fullName>
    </submittedName>
</protein>
<evidence type="ECO:0000313" key="3">
    <source>
        <dbReference type="Proteomes" id="UP000820669"/>
    </source>
</evidence>
<organism evidence="2 3">
    <name type="scientific">Pseudonocardia acidicola</name>
    <dbReference type="NCBI Taxonomy" id="2724939"/>
    <lineage>
        <taxon>Bacteria</taxon>
        <taxon>Bacillati</taxon>
        <taxon>Actinomycetota</taxon>
        <taxon>Actinomycetes</taxon>
        <taxon>Pseudonocardiales</taxon>
        <taxon>Pseudonocardiaceae</taxon>
        <taxon>Pseudonocardia</taxon>
    </lineage>
</organism>
<accession>A0ABX1SK78</accession>
<sequence length="117" mass="11511">MDDRADRGAVTVEAAVALGTLAVVTVAALGSVATVASSIRCVDAARELARLAARGEPDRGRSIAAELAPSTATIELTVSGDEVTAVVNAAPIGLLPLRVSGRAVAVLEPGVTGAVPG</sequence>
<evidence type="ECO:0000256" key="1">
    <source>
        <dbReference type="SAM" id="Phobius"/>
    </source>
</evidence>
<keyword evidence="1" id="KW-1133">Transmembrane helix</keyword>
<keyword evidence="1" id="KW-0812">Transmembrane</keyword>
<reference evidence="2 3" key="1">
    <citation type="submission" date="2020-04" db="EMBL/GenBank/DDBJ databases">
        <authorList>
            <person name="Klaysubun C."/>
            <person name="Duangmal K."/>
            <person name="Lipun K."/>
        </authorList>
    </citation>
    <scope>NUCLEOTIDE SEQUENCE [LARGE SCALE GENOMIC DNA]</scope>
    <source>
        <strain evidence="2 3">K10HN5</strain>
    </source>
</reference>
<comment type="caution">
    <text evidence="2">The sequence shown here is derived from an EMBL/GenBank/DDBJ whole genome shotgun (WGS) entry which is preliminary data.</text>
</comment>
<dbReference type="EMBL" id="JAAXLA010000079">
    <property type="protein sequence ID" value="NMI01253.1"/>
    <property type="molecule type" value="Genomic_DNA"/>
</dbReference>
<keyword evidence="3" id="KW-1185">Reference proteome</keyword>
<feature type="transmembrane region" description="Helical" evidence="1">
    <location>
        <begin position="14"/>
        <end position="36"/>
    </location>
</feature>
<dbReference type="RefSeq" id="WP_169384715.1">
    <property type="nucleotide sequence ID" value="NZ_JAAXLA010000079.1"/>
</dbReference>
<dbReference type="Proteomes" id="UP000820669">
    <property type="component" value="Unassembled WGS sequence"/>
</dbReference>
<gene>
    <name evidence="2" type="ORF">HF526_28730</name>
</gene>
<proteinExistence type="predicted"/>
<name>A0ABX1SK78_9PSEU</name>